<keyword evidence="2" id="KW-1185">Reference proteome</keyword>
<evidence type="ECO:0000313" key="2">
    <source>
        <dbReference type="Proteomes" id="UP000824782"/>
    </source>
</evidence>
<dbReference type="EMBL" id="WNYA01000008">
    <property type="protein sequence ID" value="KAG8557429.1"/>
    <property type="molecule type" value="Genomic_DNA"/>
</dbReference>
<name>A0AAV7ABY5_ENGPU</name>
<sequence length="48" mass="4912">MVGRGLFVLAADGAMSMGETCRTLHWGLGALPLHASSAPLRGSDGQNT</sequence>
<dbReference type="AlphaFoldDB" id="A0AAV7ABY5"/>
<accession>A0AAV7ABY5</accession>
<dbReference type="Proteomes" id="UP000824782">
    <property type="component" value="Unassembled WGS sequence"/>
</dbReference>
<evidence type="ECO:0000313" key="1">
    <source>
        <dbReference type="EMBL" id="KAG8557429.1"/>
    </source>
</evidence>
<organism evidence="1 2">
    <name type="scientific">Engystomops pustulosus</name>
    <name type="common">Tungara frog</name>
    <name type="synonym">Physalaemus pustulosus</name>
    <dbReference type="NCBI Taxonomy" id="76066"/>
    <lineage>
        <taxon>Eukaryota</taxon>
        <taxon>Metazoa</taxon>
        <taxon>Chordata</taxon>
        <taxon>Craniata</taxon>
        <taxon>Vertebrata</taxon>
        <taxon>Euteleostomi</taxon>
        <taxon>Amphibia</taxon>
        <taxon>Batrachia</taxon>
        <taxon>Anura</taxon>
        <taxon>Neobatrachia</taxon>
        <taxon>Hyloidea</taxon>
        <taxon>Leptodactylidae</taxon>
        <taxon>Leiuperinae</taxon>
        <taxon>Engystomops</taxon>
    </lineage>
</organism>
<comment type="caution">
    <text evidence="1">The sequence shown here is derived from an EMBL/GenBank/DDBJ whole genome shotgun (WGS) entry which is preliminary data.</text>
</comment>
<protein>
    <submittedName>
        <fullName evidence="1">Uncharacterized protein</fullName>
    </submittedName>
</protein>
<gene>
    <name evidence="1" type="ORF">GDO81_016631</name>
</gene>
<reference evidence="1" key="1">
    <citation type="thesis" date="2020" institute="ProQuest LLC" country="789 East Eisenhower Parkway, Ann Arbor, MI, USA">
        <title>Comparative Genomics and Chromosome Evolution.</title>
        <authorList>
            <person name="Mudd A.B."/>
        </authorList>
    </citation>
    <scope>NUCLEOTIDE SEQUENCE</scope>
    <source>
        <strain evidence="1">237g6f4</strain>
        <tissue evidence="1">Blood</tissue>
    </source>
</reference>
<proteinExistence type="predicted"/>